<dbReference type="Gene3D" id="1.20.5.170">
    <property type="match status" value="1"/>
</dbReference>
<feature type="region of interest" description="Disordered" evidence="10">
    <location>
        <begin position="412"/>
        <end position="443"/>
    </location>
</feature>
<keyword evidence="3" id="KW-0677">Repeat</keyword>
<evidence type="ECO:0000313" key="12">
    <source>
        <dbReference type="EMBL" id="PAV70435.1"/>
    </source>
</evidence>
<gene>
    <name evidence="12" type="ORF">WR25_18942</name>
</gene>
<evidence type="ECO:0000313" key="13">
    <source>
        <dbReference type="Proteomes" id="UP000218231"/>
    </source>
</evidence>
<keyword evidence="6 7" id="KW-0040">ANK repeat</keyword>
<dbReference type="Gene3D" id="1.20.120.330">
    <property type="entry name" value="Nucleotidyltransferases domain 2"/>
    <property type="match status" value="1"/>
</dbReference>
<dbReference type="InterPro" id="IPR037278">
    <property type="entry name" value="ARFGAP/RecO"/>
</dbReference>
<feature type="compositionally biased region" description="Polar residues" evidence="10">
    <location>
        <begin position="422"/>
        <end position="437"/>
    </location>
</feature>
<keyword evidence="5" id="KW-0862">Zinc</keyword>
<dbReference type="InterPro" id="IPR047161">
    <property type="entry name" value="GIT-like"/>
</dbReference>
<dbReference type="PROSITE" id="PS50088">
    <property type="entry name" value="ANK_REPEAT"/>
    <property type="match status" value="1"/>
</dbReference>
<evidence type="ECO:0000256" key="9">
    <source>
        <dbReference type="SAM" id="Coils"/>
    </source>
</evidence>
<dbReference type="GO" id="GO:0098793">
    <property type="term" value="C:presynapse"/>
    <property type="evidence" value="ECO:0007669"/>
    <property type="project" value="GOC"/>
</dbReference>
<dbReference type="GO" id="GO:0008277">
    <property type="term" value="P:regulation of G protein-coupled receptor signaling pathway"/>
    <property type="evidence" value="ECO:0007669"/>
    <property type="project" value="TreeGrafter"/>
</dbReference>
<dbReference type="Pfam" id="PF08518">
    <property type="entry name" value="GIT_SHD"/>
    <property type="match status" value="2"/>
</dbReference>
<dbReference type="Gene3D" id="1.25.40.20">
    <property type="entry name" value="Ankyrin repeat-containing domain"/>
    <property type="match status" value="1"/>
</dbReference>
<evidence type="ECO:0000256" key="6">
    <source>
        <dbReference type="ARBA" id="ARBA00023043"/>
    </source>
</evidence>
<accession>A0A2A2K956</accession>
<feature type="coiled-coil region" evidence="9">
    <location>
        <begin position="475"/>
        <end position="502"/>
    </location>
</feature>
<dbReference type="STRING" id="2018661.A0A2A2K956"/>
<dbReference type="GO" id="GO:0008270">
    <property type="term" value="F:zinc ion binding"/>
    <property type="evidence" value="ECO:0007669"/>
    <property type="project" value="UniProtKB-KW"/>
</dbReference>
<dbReference type="InterPro" id="IPR001164">
    <property type="entry name" value="ArfGAP_dom"/>
</dbReference>
<evidence type="ECO:0000256" key="8">
    <source>
        <dbReference type="PROSITE-ProRule" id="PRU00288"/>
    </source>
</evidence>
<keyword evidence="2" id="KW-0479">Metal-binding</keyword>
<keyword evidence="4 8" id="KW-0863">Zinc-finger</keyword>
<keyword evidence="13" id="KW-1185">Reference proteome</keyword>
<feature type="region of interest" description="Disordered" evidence="10">
    <location>
        <begin position="502"/>
        <end position="524"/>
    </location>
</feature>
<comment type="caution">
    <text evidence="12">The sequence shown here is derived from an EMBL/GenBank/DDBJ whole genome shotgun (WGS) entry which is preliminary data.</text>
</comment>
<dbReference type="SUPFAM" id="SSF48403">
    <property type="entry name" value="Ankyrin repeat"/>
    <property type="match status" value="1"/>
</dbReference>
<dbReference type="GO" id="GO:0031267">
    <property type="term" value="F:small GTPase binding"/>
    <property type="evidence" value="ECO:0007669"/>
    <property type="project" value="TreeGrafter"/>
</dbReference>
<name>A0A2A2K956_9BILA</name>
<dbReference type="EMBL" id="LIAE01009279">
    <property type="protein sequence ID" value="PAV70435.1"/>
    <property type="molecule type" value="Genomic_DNA"/>
</dbReference>
<protein>
    <recommendedName>
        <fullName evidence="11">Arf-GAP domain-containing protein</fullName>
    </recommendedName>
</protein>
<feature type="domain" description="Arf-GAP" evidence="11">
    <location>
        <begin position="4"/>
        <end position="137"/>
    </location>
</feature>
<dbReference type="PANTHER" id="PTHR46097:SF3">
    <property type="entry name" value="ARF GTPASE-ACTIVATING PROTEIN GIT"/>
    <property type="match status" value="1"/>
</dbReference>
<dbReference type="GO" id="GO:0005096">
    <property type="term" value="F:GTPase activator activity"/>
    <property type="evidence" value="ECO:0007669"/>
    <property type="project" value="UniProtKB-KW"/>
</dbReference>
<dbReference type="Gene3D" id="1.10.220.150">
    <property type="entry name" value="Arf GTPase activating protein"/>
    <property type="match status" value="1"/>
</dbReference>
<evidence type="ECO:0000259" key="11">
    <source>
        <dbReference type="PROSITE" id="PS50115"/>
    </source>
</evidence>
<proteinExistence type="predicted"/>
<sequence>MDNSAVLSSPMAANTQSIIESSQCADCSSEDPQWASITRGVLICSDCCSVHRNLGRHISHVRHLKKGMWDTPQLDLVKMLHRSGSNRIWEHALMDPATALKHKKKPTAFDPIFPTKEAFIKAKYVDHAFMMQNRREAENYSVEDLNRQLWSCVRTGHVDTTLRLLAWGADPNFVSDTDNYDSAMHVAAKEGQSMQVELLFIYGADPMQANAQGKRPSQYARDQGYLELANRIEELCFDLTNRLSLFLCGRKPDHQHKQHFLIPELTGKSALDGLRPIRRQLQTLPNSVFAKITQDVYDEVDRRESHAAWVSTHKNQGGINELCVAVFLPLNPSFSATRNQLRQKLAKYDVREFAALVIDILKEAKRRYLGEPLEEDPNDLSHSNHNTSGISGLMSGILSADGRDYDDVAEYARSPMRHSGATRGSSGNKTRSTNSMDGDSRPTIDDILELKERMNDNEMKMLTLTNTNAQILKVLSSLQNSMEKIRTENTCLKNEISRLVEQQTQASRRLPSPATVHHHPINNNIGERAHSVGLEKHSRPLHNNDDLRLQGQRHGSLTTTQPLVISQQSRMHSGRMSADHYRKDSGRSRDRESSRERQPRDTSREVPIRRERLPSFDHIASSPSLTASKIQEAFSEQTYPDNLIRETEGLTVAIRSLLTDAQHKQLPQTAAEHAYKIASLINHIISLIPHDMRVGDTKKAVDALMDATVKLSAKCNAPYLDMEDACHAAYSVAQAAKRLLMTVHT</sequence>
<dbReference type="InterPro" id="IPR022018">
    <property type="entry name" value="GIT1_C"/>
</dbReference>
<evidence type="ECO:0000256" key="5">
    <source>
        <dbReference type="ARBA" id="ARBA00022833"/>
    </source>
</evidence>
<dbReference type="InterPro" id="IPR002110">
    <property type="entry name" value="Ankyrin_rpt"/>
</dbReference>
<dbReference type="SMART" id="SM00555">
    <property type="entry name" value="GIT"/>
    <property type="match status" value="2"/>
</dbReference>
<feature type="compositionally biased region" description="Basic and acidic residues" evidence="10">
    <location>
        <begin position="577"/>
        <end position="615"/>
    </location>
</feature>
<feature type="region of interest" description="Disordered" evidence="10">
    <location>
        <begin position="553"/>
        <end position="620"/>
    </location>
</feature>
<keyword evidence="9" id="KW-0175">Coiled coil</keyword>
<evidence type="ECO:0000256" key="7">
    <source>
        <dbReference type="PROSITE-ProRule" id="PRU00023"/>
    </source>
</evidence>
<dbReference type="GO" id="GO:0007420">
    <property type="term" value="P:brain development"/>
    <property type="evidence" value="ECO:0007669"/>
    <property type="project" value="InterPro"/>
</dbReference>
<feature type="compositionally biased region" description="Polar residues" evidence="10">
    <location>
        <begin position="553"/>
        <end position="571"/>
    </location>
</feature>
<dbReference type="GO" id="GO:0036465">
    <property type="term" value="P:synaptic vesicle recycling"/>
    <property type="evidence" value="ECO:0007669"/>
    <property type="project" value="TreeGrafter"/>
</dbReference>
<dbReference type="InterPro" id="IPR036770">
    <property type="entry name" value="Ankyrin_rpt-contain_sf"/>
</dbReference>
<evidence type="ECO:0000256" key="10">
    <source>
        <dbReference type="SAM" id="MobiDB-lite"/>
    </source>
</evidence>
<dbReference type="InterPro" id="IPR038508">
    <property type="entry name" value="ArfGAP_dom_sf"/>
</dbReference>
<organism evidence="12 13">
    <name type="scientific">Diploscapter pachys</name>
    <dbReference type="NCBI Taxonomy" id="2018661"/>
    <lineage>
        <taxon>Eukaryota</taxon>
        <taxon>Metazoa</taxon>
        <taxon>Ecdysozoa</taxon>
        <taxon>Nematoda</taxon>
        <taxon>Chromadorea</taxon>
        <taxon>Rhabditida</taxon>
        <taxon>Rhabditina</taxon>
        <taxon>Rhabditomorpha</taxon>
        <taxon>Rhabditoidea</taxon>
        <taxon>Rhabditidae</taxon>
        <taxon>Diploscapter</taxon>
    </lineage>
</organism>
<dbReference type="CDD" id="cd08833">
    <property type="entry name" value="ArfGap_GIT"/>
    <property type="match status" value="1"/>
</dbReference>
<dbReference type="SUPFAM" id="SSF57863">
    <property type="entry name" value="ArfGap/RecO-like zinc finger"/>
    <property type="match status" value="1"/>
</dbReference>
<evidence type="ECO:0000256" key="1">
    <source>
        <dbReference type="ARBA" id="ARBA00022468"/>
    </source>
</evidence>
<dbReference type="Pfam" id="PF12205">
    <property type="entry name" value="GIT1_C"/>
    <property type="match status" value="1"/>
</dbReference>
<dbReference type="OrthoDB" id="5588096at2759"/>
<dbReference type="InterPro" id="IPR013724">
    <property type="entry name" value="GIT_SHD"/>
</dbReference>
<evidence type="ECO:0000256" key="4">
    <source>
        <dbReference type="ARBA" id="ARBA00022771"/>
    </source>
</evidence>
<dbReference type="Pfam" id="PF01412">
    <property type="entry name" value="ArfGap"/>
    <property type="match status" value="1"/>
</dbReference>
<evidence type="ECO:0000256" key="2">
    <source>
        <dbReference type="ARBA" id="ARBA00022723"/>
    </source>
</evidence>
<dbReference type="Proteomes" id="UP000218231">
    <property type="component" value="Unassembled WGS sequence"/>
</dbReference>
<dbReference type="PROSITE" id="PS50115">
    <property type="entry name" value="ARFGAP"/>
    <property type="match status" value="1"/>
</dbReference>
<feature type="repeat" description="ANK" evidence="7">
    <location>
        <begin position="179"/>
        <end position="211"/>
    </location>
</feature>
<keyword evidence="1" id="KW-0343">GTPase activation</keyword>
<reference evidence="12 13" key="1">
    <citation type="journal article" date="2017" name="Curr. Biol.">
        <title>Genome architecture and evolution of a unichromosomal asexual nematode.</title>
        <authorList>
            <person name="Fradin H."/>
            <person name="Zegar C."/>
            <person name="Gutwein M."/>
            <person name="Lucas J."/>
            <person name="Kovtun M."/>
            <person name="Corcoran D."/>
            <person name="Baugh L.R."/>
            <person name="Kiontke K."/>
            <person name="Gunsalus K."/>
            <person name="Fitch D.H."/>
            <person name="Piano F."/>
        </authorList>
    </citation>
    <scope>NUCLEOTIDE SEQUENCE [LARGE SCALE GENOMIC DNA]</scope>
    <source>
        <strain evidence="12">PF1309</strain>
    </source>
</reference>
<dbReference type="PRINTS" id="PR00405">
    <property type="entry name" value="REVINTRACTNG"/>
</dbReference>
<dbReference type="AlphaFoldDB" id="A0A2A2K956"/>
<dbReference type="GO" id="GO:0032012">
    <property type="term" value="P:regulation of ARF protein signal transduction"/>
    <property type="evidence" value="ECO:0007669"/>
    <property type="project" value="InterPro"/>
</dbReference>
<dbReference type="SMART" id="SM00105">
    <property type="entry name" value="ArfGap"/>
    <property type="match status" value="1"/>
</dbReference>
<dbReference type="PANTHER" id="PTHR46097">
    <property type="entry name" value="G PROTEIN-COUPLED RECEPTOR KINASE INTERACTING ARFGAP"/>
    <property type="match status" value="1"/>
</dbReference>
<evidence type="ECO:0000256" key="3">
    <source>
        <dbReference type="ARBA" id="ARBA00022737"/>
    </source>
</evidence>